<dbReference type="Gene3D" id="1.20.58.2220">
    <property type="entry name" value="Formin, FH2 domain"/>
    <property type="match status" value="1"/>
</dbReference>
<evidence type="ECO:0000313" key="5">
    <source>
        <dbReference type="Proteomes" id="UP000626109"/>
    </source>
</evidence>
<keyword evidence="2" id="KW-0472">Membrane</keyword>
<gene>
    <name evidence="4" type="ORF">PGLA2088_LOCUS26908</name>
</gene>
<feature type="compositionally biased region" description="Low complexity" evidence="1">
    <location>
        <begin position="439"/>
        <end position="457"/>
    </location>
</feature>
<evidence type="ECO:0000313" key="4">
    <source>
        <dbReference type="EMBL" id="CAE8690334.1"/>
    </source>
</evidence>
<dbReference type="EMBL" id="CAJNNW010027240">
    <property type="protein sequence ID" value="CAE8690334.1"/>
    <property type="molecule type" value="Genomic_DNA"/>
</dbReference>
<keyword evidence="2" id="KW-0812">Transmembrane</keyword>
<dbReference type="PANTHER" id="PTHR45725">
    <property type="entry name" value="FORMIN HOMOLOGY 2 FAMILY MEMBER"/>
    <property type="match status" value="1"/>
</dbReference>
<dbReference type="Proteomes" id="UP000626109">
    <property type="component" value="Unassembled WGS sequence"/>
</dbReference>
<proteinExistence type="predicted"/>
<keyword evidence="2" id="KW-1133">Transmembrane helix</keyword>
<reference evidence="4" key="1">
    <citation type="submission" date="2021-02" db="EMBL/GenBank/DDBJ databases">
        <authorList>
            <person name="Dougan E. K."/>
            <person name="Rhodes N."/>
            <person name="Thang M."/>
            <person name="Chan C."/>
        </authorList>
    </citation>
    <scope>NUCLEOTIDE SEQUENCE</scope>
</reference>
<organism evidence="4 5">
    <name type="scientific">Polarella glacialis</name>
    <name type="common">Dinoflagellate</name>
    <dbReference type="NCBI Taxonomy" id="89957"/>
    <lineage>
        <taxon>Eukaryota</taxon>
        <taxon>Sar</taxon>
        <taxon>Alveolata</taxon>
        <taxon>Dinophyceae</taxon>
        <taxon>Suessiales</taxon>
        <taxon>Suessiaceae</taxon>
        <taxon>Polarella</taxon>
    </lineage>
</organism>
<feature type="region of interest" description="Disordered" evidence="1">
    <location>
        <begin position="404"/>
        <end position="505"/>
    </location>
</feature>
<comment type="caution">
    <text evidence="4">The sequence shown here is derived from an EMBL/GenBank/DDBJ whole genome shotgun (WGS) entry which is preliminary data.</text>
</comment>
<dbReference type="SMART" id="SM00498">
    <property type="entry name" value="FH2"/>
    <property type="match status" value="1"/>
</dbReference>
<protein>
    <recommendedName>
        <fullName evidence="3">FH2 domain-containing protein</fullName>
    </recommendedName>
</protein>
<evidence type="ECO:0000259" key="3">
    <source>
        <dbReference type="PROSITE" id="PS51444"/>
    </source>
</evidence>
<dbReference type="InterPro" id="IPR042201">
    <property type="entry name" value="FH2_Formin_sf"/>
</dbReference>
<sequence length="551" mass="59464">MPAPLGKGKGGLEAGKGRRASTASDSGQSAAPAPFGRRIHWVQPTYEQPDRETIFGTLGGAPDFDPQLLASLLTSDKPESGAAKAALRPKKADGIKVLDAARAQNMAIVLSRLPLSPSEVCDALSRLDFRDCRLSADDVELLAGVLPGAEESRKLLEHKDAPELLRDIEQLGCGLLTLLTNCFILLTCLLGFLGSVAMRKLFYLRQALSAASEEAKSSRHLRQMLGVILRVGNYINHGPEEPSAGRVRGFAIETLSTIAHFRLGSLSAIQFLCTTLRRSSSDFHSDLRQSLSHLVPASREKSLTLKASIQAFSQEVRFAHRELALLLDPEGFDAGQSEATSMLRALVEELDRETAQLELELDAAFNAGEDVQRYFGAGASSVPPCEQFFAQLASFLESLDKAWQETEPRRQPPKGSQHTSSQRQQLPPGTGWSSGVGRGAPSAPRSGRARRLSGPSSQEVPRKAPCLSGGGLQASQEAAVSPEVEAPPVPLPRREEHSSSEASGGLSWEMELDVDDLIDTRLQRFPAGPRIAMQLVSSFELTAMQRHLAVS</sequence>
<dbReference type="InterPro" id="IPR015425">
    <property type="entry name" value="FH2_Formin"/>
</dbReference>
<dbReference type="SUPFAM" id="SSF101447">
    <property type="entry name" value="Formin homology 2 domain (FH2 domain)"/>
    <property type="match status" value="1"/>
</dbReference>
<feature type="domain" description="FH2" evidence="3">
    <location>
        <begin position="26"/>
        <end position="425"/>
    </location>
</feature>
<dbReference type="AlphaFoldDB" id="A0A813K548"/>
<accession>A0A813K548</accession>
<evidence type="ECO:0000256" key="2">
    <source>
        <dbReference type="SAM" id="Phobius"/>
    </source>
</evidence>
<evidence type="ECO:0000256" key="1">
    <source>
        <dbReference type="SAM" id="MobiDB-lite"/>
    </source>
</evidence>
<dbReference type="PANTHER" id="PTHR45725:SF1">
    <property type="entry name" value="DISHEVELLED ASSOCIATED ACTIVATOR OF MORPHOGENESIS, ISOFORM D"/>
    <property type="match status" value="1"/>
</dbReference>
<feature type="transmembrane region" description="Helical" evidence="2">
    <location>
        <begin position="175"/>
        <end position="198"/>
    </location>
</feature>
<dbReference type="Pfam" id="PF02181">
    <property type="entry name" value="FH2"/>
    <property type="match status" value="1"/>
</dbReference>
<dbReference type="InterPro" id="IPR051425">
    <property type="entry name" value="Formin_Homology"/>
</dbReference>
<dbReference type="PROSITE" id="PS51444">
    <property type="entry name" value="FH2"/>
    <property type="match status" value="1"/>
</dbReference>
<feature type="compositionally biased region" description="Polar residues" evidence="1">
    <location>
        <begin position="414"/>
        <end position="431"/>
    </location>
</feature>
<name>A0A813K548_POLGL</name>
<feature type="region of interest" description="Disordered" evidence="1">
    <location>
        <begin position="1"/>
        <end position="37"/>
    </location>
</feature>